<evidence type="ECO:0008006" key="4">
    <source>
        <dbReference type="Google" id="ProtNLM"/>
    </source>
</evidence>
<comment type="caution">
    <text evidence="2">The sequence shown here is derived from an EMBL/GenBank/DDBJ whole genome shotgun (WGS) entry which is preliminary data.</text>
</comment>
<name>A0ABT3RWJ3_9BACT</name>
<organism evidence="2 3">
    <name type="scientific">Mangrovivirga halotolerans</name>
    <dbReference type="NCBI Taxonomy" id="2993936"/>
    <lineage>
        <taxon>Bacteria</taxon>
        <taxon>Pseudomonadati</taxon>
        <taxon>Bacteroidota</taxon>
        <taxon>Cytophagia</taxon>
        <taxon>Cytophagales</taxon>
        <taxon>Mangrovivirgaceae</taxon>
        <taxon>Mangrovivirga</taxon>
    </lineage>
</organism>
<reference evidence="2 3" key="1">
    <citation type="submission" date="2022-11" db="EMBL/GenBank/DDBJ databases">
        <title>The characterization of three novel Bacteroidetes species and genomic analysis of their roles in tidal elemental geochemical cycles.</title>
        <authorList>
            <person name="Ma K."/>
        </authorList>
    </citation>
    <scope>NUCLEOTIDE SEQUENCE [LARGE SCALE GENOMIC DNA]</scope>
    <source>
        <strain evidence="2 3">M17</strain>
    </source>
</reference>
<keyword evidence="1" id="KW-0472">Membrane</keyword>
<evidence type="ECO:0000256" key="1">
    <source>
        <dbReference type="SAM" id="Phobius"/>
    </source>
</evidence>
<feature type="transmembrane region" description="Helical" evidence="1">
    <location>
        <begin position="6"/>
        <end position="23"/>
    </location>
</feature>
<keyword evidence="1" id="KW-1133">Transmembrane helix</keyword>
<keyword evidence="3" id="KW-1185">Reference proteome</keyword>
<proteinExistence type="predicted"/>
<keyword evidence="1" id="KW-0812">Transmembrane</keyword>
<dbReference type="RefSeq" id="WP_266058868.1">
    <property type="nucleotide sequence ID" value="NZ_JAPFQN010000016.1"/>
</dbReference>
<gene>
    <name evidence="2" type="ORF">OO013_19885</name>
</gene>
<sequence length="183" mass="21201">MKFAGYIGIGLLVAGGFIFFLGFKVANYNLYFLIAGGIIAAIGFYSLKFLSKREEDNTFAEFDEWRKNLKSNGTKIEVNFEQCELKSNKYREAIDQSYSPISNYMALDALVGNDNTEYNNIDQSIIVFNTELKGRKATFYSPLISKEKKTLEFLLADKKSTKIYIDKINKDNYYFDLEFLWRH</sequence>
<dbReference type="Proteomes" id="UP001209885">
    <property type="component" value="Unassembled WGS sequence"/>
</dbReference>
<evidence type="ECO:0000313" key="3">
    <source>
        <dbReference type="Proteomes" id="UP001209885"/>
    </source>
</evidence>
<evidence type="ECO:0000313" key="2">
    <source>
        <dbReference type="EMBL" id="MCX2746150.1"/>
    </source>
</evidence>
<accession>A0ABT3RWJ3</accession>
<dbReference type="EMBL" id="JAPFQN010000016">
    <property type="protein sequence ID" value="MCX2746150.1"/>
    <property type="molecule type" value="Genomic_DNA"/>
</dbReference>
<protein>
    <recommendedName>
        <fullName evidence="4">DUF308 domain-containing protein</fullName>
    </recommendedName>
</protein>
<feature type="transmembrane region" description="Helical" evidence="1">
    <location>
        <begin position="30"/>
        <end position="47"/>
    </location>
</feature>